<feature type="compositionally biased region" description="Basic and acidic residues" evidence="1">
    <location>
        <begin position="285"/>
        <end position="296"/>
    </location>
</feature>
<evidence type="ECO:0000256" key="1">
    <source>
        <dbReference type="SAM" id="MobiDB-lite"/>
    </source>
</evidence>
<feature type="compositionally biased region" description="Acidic residues" evidence="1">
    <location>
        <begin position="13"/>
        <end position="30"/>
    </location>
</feature>
<dbReference type="GO" id="GO:0005778">
    <property type="term" value="C:peroxisomal membrane"/>
    <property type="evidence" value="ECO:0007669"/>
    <property type="project" value="TreeGrafter"/>
</dbReference>
<dbReference type="GO" id="GO:0033328">
    <property type="term" value="F:peroxisome membrane targeting sequence binding"/>
    <property type="evidence" value="ECO:0007669"/>
    <property type="project" value="TreeGrafter"/>
</dbReference>
<evidence type="ECO:0000313" key="2">
    <source>
        <dbReference type="EMBL" id="CDR43315.1"/>
    </source>
</evidence>
<feature type="compositionally biased region" description="Polar residues" evidence="1">
    <location>
        <begin position="105"/>
        <end position="118"/>
    </location>
</feature>
<dbReference type="PhylomeDB" id="A0A061B8U1"/>
<dbReference type="Gene3D" id="1.20.120.900">
    <property type="entry name" value="Pex19, mPTS binding domain"/>
    <property type="match status" value="1"/>
</dbReference>
<dbReference type="VEuPathDB" id="FungiDB:BON22_2977"/>
<dbReference type="GO" id="GO:0045046">
    <property type="term" value="P:protein import into peroxisome membrane"/>
    <property type="evidence" value="ECO:0007669"/>
    <property type="project" value="TreeGrafter"/>
</dbReference>
<dbReference type="EMBL" id="LK052896">
    <property type="protein sequence ID" value="CDR43315.1"/>
    <property type="molecule type" value="Genomic_DNA"/>
</dbReference>
<dbReference type="Pfam" id="PF04614">
    <property type="entry name" value="Pex19"/>
    <property type="match status" value="1"/>
</dbReference>
<organism evidence="2">
    <name type="scientific">Cyberlindnera fabianii</name>
    <name type="common">Yeast</name>
    <name type="synonym">Hansenula fabianii</name>
    <dbReference type="NCBI Taxonomy" id="36022"/>
    <lineage>
        <taxon>Eukaryota</taxon>
        <taxon>Fungi</taxon>
        <taxon>Dikarya</taxon>
        <taxon>Ascomycota</taxon>
        <taxon>Saccharomycotina</taxon>
        <taxon>Saccharomycetes</taxon>
        <taxon>Phaffomycetales</taxon>
        <taxon>Phaffomycetaceae</taxon>
        <taxon>Cyberlindnera</taxon>
    </lineage>
</organism>
<proteinExistence type="predicted"/>
<dbReference type="PANTHER" id="PTHR12774:SF2">
    <property type="entry name" value="PEROXISOMAL BIOGENESIS FACTOR 19"/>
    <property type="match status" value="1"/>
</dbReference>
<protein>
    <submittedName>
        <fullName evidence="2">CYFA0S11e03862g1_1</fullName>
    </submittedName>
</protein>
<accession>A0A061B8U1</accession>
<dbReference type="OrthoDB" id="21292at2759"/>
<dbReference type="PANTHER" id="PTHR12774">
    <property type="entry name" value="PEROXISOMAL BIOGENESIS FACTOR 19"/>
    <property type="match status" value="1"/>
</dbReference>
<feature type="region of interest" description="Disordered" evidence="1">
    <location>
        <begin position="276"/>
        <end position="331"/>
    </location>
</feature>
<feature type="region of interest" description="Disordered" evidence="1">
    <location>
        <begin position="1"/>
        <end position="147"/>
    </location>
</feature>
<feature type="compositionally biased region" description="Low complexity" evidence="1">
    <location>
        <begin position="45"/>
        <end position="60"/>
    </location>
</feature>
<dbReference type="InterPro" id="IPR038322">
    <property type="entry name" value="Pex19_C_sf"/>
</dbReference>
<gene>
    <name evidence="2" type="ORF">CYFA0S_11e03862g</name>
</gene>
<name>A0A061B8U1_CYBFA</name>
<feature type="compositionally biased region" description="Basic and acidic residues" evidence="1">
    <location>
        <begin position="315"/>
        <end position="325"/>
    </location>
</feature>
<feature type="compositionally biased region" description="Basic and acidic residues" evidence="1">
    <location>
        <begin position="32"/>
        <end position="42"/>
    </location>
</feature>
<dbReference type="InterPro" id="IPR006708">
    <property type="entry name" value="Pex19"/>
</dbReference>
<sequence>MSTPPPAKTPVNDDLDDLDDLDDYLDEFQDEVLSRPYDEVTRENATATVSTTTTSTTTSAAKEKPEEKTTPASSTTTTTAAAAAAAAASSEPTEEQVLEQFKSLMGQQSPDLQKQFEQMVSDMSALGVDGPSTSNATPQPPSKPENLKDTISSTLNRLKESNAKIDQTLKDEQLPSQDLLTDLLSQLNGADGEGDIGALLTEMLNSLASKEVLYEPLKDLNTKYPLWLKENAEKTSKADMERYTKQAAIVSAIVEEFDKPDYSDDNDEQRAFISQKLEEMQESGDPPKDLMGDAEKAGIPGFGFGGDDDASLPEGIDKDMEKELEQQCQQQ</sequence>
<feature type="compositionally biased region" description="Low complexity" evidence="1">
    <location>
        <begin position="70"/>
        <end position="91"/>
    </location>
</feature>
<dbReference type="AlphaFoldDB" id="A0A061B8U1"/>
<reference evidence="2" key="1">
    <citation type="journal article" date="2014" name="Genome Announc.">
        <title>Genome sequence of the yeast Cyberlindnera fabianii (Hansenula fabianii).</title>
        <authorList>
            <person name="Freel K.C."/>
            <person name="Sarilar V."/>
            <person name="Neuveglise C."/>
            <person name="Devillers H."/>
            <person name="Friedrich A."/>
            <person name="Schacherer J."/>
        </authorList>
    </citation>
    <scope>NUCLEOTIDE SEQUENCE</scope>
    <source>
        <strain evidence="2">YJS4271</strain>
    </source>
</reference>